<evidence type="ECO:0000256" key="1">
    <source>
        <dbReference type="SAM" id="MobiDB-lite"/>
    </source>
</evidence>
<feature type="compositionally biased region" description="Basic and acidic residues" evidence="1">
    <location>
        <begin position="46"/>
        <end position="56"/>
    </location>
</feature>
<sequence length="471" mass="52789">MSLELPMDLLFDNSSMQVNLKHCMPLQAPASASRSCKTKKRRLARHSTEADREKERLGKIAERERTRELLERLDPLVPLTKQPAPSSRGSLRTKRTLIDLYEDAIALLQGIRYEEMRHPQKRGKSGASHMPLSVYREGLMVSESMLWVEVLLPDTRVVQASRGLEKLFVGLNGGNMAGEKLALFMHPDDIPQLRAHVQGTGMLPGEFEARVVTIDGGRQGCFVKVRFEAAYPRAVEGRMVYMLRLETSPGRGGLGHWEGMPEVSGVYELMCDLSTSHYQTDVALSRVGAAGGFHMGMNAFGNCEMSSSVISRLMSRIGATCQMLNSRGSRLLERLTQIHWVVDFRPEIPVICIHVRLRLPNMLGTLKTPWSKVLRAACDGSPIEGIVRVPGSAVGFFNHRDVPGQLSVLYYKREGDAWRVFHQRLYRFGSETVTLRGEVFSSLAGDFFPYTLQFRKVEEADRTILAAAELN</sequence>
<protein>
    <submittedName>
        <fullName evidence="2">Uncharacterized protein</fullName>
    </submittedName>
</protein>
<reference evidence="2" key="1">
    <citation type="submission" date="2021-01" db="EMBL/GenBank/DDBJ databases">
        <authorList>
            <person name="Corre E."/>
            <person name="Pelletier E."/>
            <person name="Niang G."/>
            <person name="Scheremetjew M."/>
            <person name="Finn R."/>
            <person name="Kale V."/>
            <person name="Holt S."/>
            <person name="Cochrane G."/>
            <person name="Meng A."/>
            <person name="Brown T."/>
            <person name="Cohen L."/>
        </authorList>
    </citation>
    <scope>NUCLEOTIDE SEQUENCE</scope>
    <source>
        <strain evidence="2">CCMP325</strain>
    </source>
</reference>
<feature type="region of interest" description="Disordered" evidence="1">
    <location>
        <begin position="30"/>
        <end position="56"/>
    </location>
</feature>
<feature type="compositionally biased region" description="Basic residues" evidence="1">
    <location>
        <begin position="36"/>
        <end position="45"/>
    </location>
</feature>
<accession>A0A7S0HDY7</accession>
<gene>
    <name evidence="2" type="ORF">HPHI1048_LOCUS3615</name>
</gene>
<dbReference type="EMBL" id="HBEO01005097">
    <property type="protein sequence ID" value="CAD8471477.1"/>
    <property type="molecule type" value="Transcribed_RNA"/>
</dbReference>
<dbReference type="AlphaFoldDB" id="A0A7S0HDY7"/>
<proteinExistence type="predicted"/>
<evidence type="ECO:0000313" key="2">
    <source>
        <dbReference type="EMBL" id="CAD8471477.1"/>
    </source>
</evidence>
<name>A0A7S0HDY7_9CRYP</name>
<organism evidence="2">
    <name type="scientific">Hanusia phi</name>
    <dbReference type="NCBI Taxonomy" id="3032"/>
    <lineage>
        <taxon>Eukaryota</taxon>
        <taxon>Cryptophyceae</taxon>
        <taxon>Pyrenomonadales</taxon>
        <taxon>Geminigeraceae</taxon>
        <taxon>Hanusia</taxon>
    </lineage>
</organism>